<dbReference type="AlphaFoldDB" id="A0A502C7A1"/>
<dbReference type="InterPro" id="IPR025245">
    <property type="entry name" value="DUF4197"/>
</dbReference>
<dbReference type="EMBL" id="RCZO01000005">
    <property type="protein sequence ID" value="TPG08524.1"/>
    <property type="molecule type" value="Genomic_DNA"/>
</dbReference>
<keyword evidence="2" id="KW-1185">Reference proteome</keyword>
<dbReference type="Proteomes" id="UP000319486">
    <property type="component" value="Unassembled WGS sequence"/>
</dbReference>
<protein>
    <submittedName>
        <fullName evidence="1">DUF4197 domain-containing protein</fullName>
    </submittedName>
</protein>
<name>A0A502C7A1_9GAMM</name>
<organism evidence="1 2">
    <name type="scientific">Rhodanobacter glycinis</name>
    <dbReference type="NCBI Taxonomy" id="582702"/>
    <lineage>
        <taxon>Bacteria</taxon>
        <taxon>Pseudomonadati</taxon>
        <taxon>Pseudomonadota</taxon>
        <taxon>Gammaproteobacteria</taxon>
        <taxon>Lysobacterales</taxon>
        <taxon>Rhodanobacteraceae</taxon>
        <taxon>Rhodanobacter</taxon>
    </lineage>
</organism>
<evidence type="ECO:0000313" key="1">
    <source>
        <dbReference type="EMBL" id="TPG08524.1"/>
    </source>
</evidence>
<accession>A0A502C7A1</accession>
<gene>
    <name evidence="1" type="ORF">EAH88_09725</name>
</gene>
<comment type="caution">
    <text evidence="1">The sequence shown here is derived from an EMBL/GenBank/DDBJ whole genome shotgun (WGS) entry which is preliminary data.</text>
</comment>
<reference evidence="1 2" key="1">
    <citation type="journal article" date="2019" name="Environ. Microbiol.">
        <title>Species interactions and distinct microbial communities in high Arctic permafrost affected cryosols are associated with the CH4 and CO2 gas fluxes.</title>
        <authorList>
            <person name="Altshuler I."/>
            <person name="Hamel J."/>
            <person name="Turney S."/>
            <person name="Magnuson E."/>
            <person name="Levesque R."/>
            <person name="Greer C."/>
            <person name="Whyte L.G."/>
        </authorList>
    </citation>
    <scope>NUCLEOTIDE SEQUENCE [LARGE SCALE GENOMIC DNA]</scope>
    <source>
        <strain evidence="1 2">S13Y</strain>
    </source>
</reference>
<sequence length="267" mass="27405">MRISVRHGLLGLALVVATLPVIAAGSGQFKDLLNKVKSSAHGSNSSLGSNLPDSDIASGLKEALAKGTTNAINSLGRDGGFWNNSKVRIPLPGKLEQAGKLAKQLGQGAKVDAFELSMNRAAEKAVPQVAQIFGDAIRKMSLSDARGILTGGDHAATDFFRRVAGDALTARINPIVAKATESVGVTQKYKAFTSGSGSGALGGALGSLGSLGGGHKAGNGNSPLDLDDYVTSKTLDGLFTEIGDQEQSIRHNPGARTTDLLKKVFGG</sequence>
<evidence type="ECO:0000313" key="2">
    <source>
        <dbReference type="Proteomes" id="UP000319486"/>
    </source>
</evidence>
<proteinExistence type="predicted"/>
<dbReference type="RefSeq" id="WP_140652061.1">
    <property type="nucleotide sequence ID" value="NZ_RCZO01000005.1"/>
</dbReference>
<dbReference type="Pfam" id="PF13852">
    <property type="entry name" value="DUF4197"/>
    <property type="match status" value="1"/>
</dbReference>